<evidence type="ECO:0000256" key="9">
    <source>
        <dbReference type="ARBA" id="ARBA00023069"/>
    </source>
</evidence>
<name>A0ABQ9EXS4_TEGGR</name>
<sequence>MDKNMMDPFLIPLIIVGGKADIFQDFDSEKRKIICKTLRFVAHVNGAALQNITNPAMVEDPAKDPQYKEPAIDSIRAQKDEITELIQT</sequence>
<comment type="caution">
    <text evidence="13">The sequence shown here is derived from an EMBL/GenBank/DDBJ whole genome shotgun (WGS) entry which is preliminary data.</text>
</comment>
<evidence type="ECO:0000256" key="11">
    <source>
        <dbReference type="ARBA" id="ARBA00023212"/>
    </source>
</evidence>
<evidence type="ECO:0000256" key="6">
    <source>
        <dbReference type="ARBA" id="ARBA00022701"/>
    </source>
</evidence>
<reference evidence="13 14" key="1">
    <citation type="submission" date="2022-12" db="EMBL/GenBank/DDBJ databases">
        <title>Chromosome-level genome of Tegillarca granosa.</title>
        <authorList>
            <person name="Kim J."/>
        </authorList>
    </citation>
    <scope>NUCLEOTIDE SEQUENCE [LARGE SCALE GENOMIC DNA]</scope>
    <source>
        <strain evidence="13">Teg-2019</strain>
        <tissue evidence="13">Adductor muscle</tissue>
    </source>
</reference>
<protein>
    <submittedName>
        <fullName evidence="13">Uncharacterized protein</fullName>
    </submittedName>
</protein>
<keyword evidence="14" id="KW-1185">Reference proteome</keyword>
<evidence type="ECO:0000256" key="4">
    <source>
        <dbReference type="ARBA" id="ARBA00022473"/>
    </source>
</evidence>
<evidence type="ECO:0000256" key="8">
    <source>
        <dbReference type="ARBA" id="ARBA00023017"/>
    </source>
</evidence>
<evidence type="ECO:0000256" key="5">
    <source>
        <dbReference type="ARBA" id="ARBA00022490"/>
    </source>
</evidence>
<dbReference type="InterPro" id="IPR040045">
    <property type="entry name" value="DYNC2LI1"/>
</dbReference>
<evidence type="ECO:0000256" key="10">
    <source>
        <dbReference type="ARBA" id="ARBA00023175"/>
    </source>
</evidence>
<organism evidence="13 14">
    <name type="scientific">Tegillarca granosa</name>
    <name type="common">Malaysian cockle</name>
    <name type="synonym">Anadara granosa</name>
    <dbReference type="NCBI Taxonomy" id="220873"/>
    <lineage>
        <taxon>Eukaryota</taxon>
        <taxon>Metazoa</taxon>
        <taxon>Spiralia</taxon>
        <taxon>Lophotrochozoa</taxon>
        <taxon>Mollusca</taxon>
        <taxon>Bivalvia</taxon>
        <taxon>Autobranchia</taxon>
        <taxon>Pteriomorphia</taxon>
        <taxon>Arcoida</taxon>
        <taxon>Arcoidea</taxon>
        <taxon>Arcidae</taxon>
        <taxon>Tegillarca</taxon>
    </lineage>
</organism>
<comment type="similarity">
    <text evidence="3">Belongs to the dynein light intermediate chain family.</text>
</comment>
<evidence type="ECO:0000256" key="3">
    <source>
        <dbReference type="ARBA" id="ARBA00006831"/>
    </source>
</evidence>
<keyword evidence="6" id="KW-0493">Microtubule</keyword>
<evidence type="ECO:0000313" key="13">
    <source>
        <dbReference type="EMBL" id="KAJ8308792.1"/>
    </source>
</evidence>
<dbReference type="PANTHER" id="PTHR13236:SF0">
    <property type="entry name" value="CYTOPLASMIC DYNEIN 2 LIGHT INTERMEDIATE CHAIN 1"/>
    <property type="match status" value="1"/>
</dbReference>
<evidence type="ECO:0000313" key="14">
    <source>
        <dbReference type="Proteomes" id="UP001217089"/>
    </source>
</evidence>
<gene>
    <name evidence="13" type="ORF">KUTeg_013666</name>
</gene>
<comment type="subcellular location">
    <subcellularLocation>
        <location evidence="1">Cell projection</location>
        <location evidence="1">Cilium</location>
    </subcellularLocation>
    <subcellularLocation>
        <location evidence="2">Cytoplasm</location>
        <location evidence="2">Cytoskeleton</location>
    </subcellularLocation>
</comment>
<keyword evidence="8" id="KW-0243">Dynein</keyword>
<evidence type="ECO:0000256" key="1">
    <source>
        <dbReference type="ARBA" id="ARBA00004138"/>
    </source>
</evidence>
<dbReference type="EMBL" id="JARBDR010000657">
    <property type="protein sequence ID" value="KAJ8308792.1"/>
    <property type="molecule type" value="Genomic_DNA"/>
</dbReference>
<evidence type="ECO:0000256" key="12">
    <source>
        <dbReference type="ARBA" id="ARBA00023273"/>
    </source>
</evidence>
<keyword evidence="12" id="KW-0966">Cell projection</keyword>
<keyword evidence="4" id="KW-0217">Developmental protein</keyword>
<keyword evidence="9" id="KW-0969">Cilium</keyword>
<keyword evidence="7" id="KW-0970">Cilium biogenesis/degradation</keyword>
<keyword evidence="5" id="KW-0963">Cytoplasm</keyword>
<proteinExistence type="inferred from homology"/>
<keyword evidence="11" id="KW-0206">Cytoskeleton</keyword>
<evidence type="ECO:0000256" key="2">
    <source>
        <dbReference type="ARBA" id="ARBA00004245"/>
    </source>
</evidence>
<dbReference type="PANTHER" id="PTHR13236">
    <property type="entry name" value="DYNEIN 2 LIGHT INTERMEDIATE CHAIN, ISOFORM 2"/>
    <property type="match status" value="1"/>
</dbReference>
<keyword evidence="10" id="KW-0505">Motor protein</keyword>
<evidence type="ECO:0000256" key="7">
    <source>
        <dbReference type="ARBA" id="ARBA00022794"/>
    </source>
</evidence>
<dbReference type="Proteomes" id="UP001217089">
    <property type="component" value="Unassembled WGS sequence"/>
</dbReference>
<accession>A0ABQ9EXS4</accession>